<dbReference type="EMBL" id="CDMZ01001811">
    <property type="protein sequence ID" value="CEM37873.1"/>
    <property type="molecule type" value="Genomic_DNA"/>
</dbReference>
<dbReference type="InterPro" id="IPR026325">
    <property type="entry name" value="DUF932"/>
</dbReference>
<dbReference type="Pfam" id="PF06067">
    <property type="entry name" value="DUF932"/>
    <property type="match status" value="1"/>
</dbReference>
<gene>
    <name evidence="2" type="ORF">Cvel_24440</name>
</gene>
<name>A0A0G4H357_9ALVE</name>
<organism evidence="2">
    <name type="scientific">Chromera velia CCMP2878</name>
    <dbReference type="NCBI Taxonomy" id="1169474"/>
    <lineage>
        <taxon>Eukaryota</taxon>
        <taxon>Sar</taxon>
        <taxon>Alveolata</taxon>
        <taxon>Colpodellida</taxon>
        <taxon>Chromeraceae</taxon>
        <taxon>Chromera</taxon>
    </lineage>
</organism>
<feature type="compositionally biased region" description="Basic and acidic residues" evidence="1">
    <location>
        <begin position="15"/>
        <end position="31"/>
    </location>
</feature>
<accession>A0A0G4H357</accession>
<feature type="region of interest" description="Disordered" evidence="1">
    <location>
        <begin position="1"/>
        <end position="46"/>
    </location>
</feature>
<reference evidence="2" key="1">
    <citation type="submission" date="2014-11" db="EMBL/GenBank/DDBJ databases">
        <authorList>
            <person name="Otto D Thomas"/>
            <person name="Naeem Raeece"/>
        </authorList>
    </citation>
    <scope>NUCLEOTIDE SEQUENCE</scope>
</reference>
<dbReference type="AlphaFoldDB" id="A0A0G4H357"/>
<sequence length="287" mass="33729">MVLTRRQRETAASLPRDDLKKSPKKVVEKKPTQRTQNKRKPEKNLETVRDALIRGPGFMKDVKVVPNPYFQPKKKKNELLSAQEREMYEMPPRGFPHVTVDSSRNVYWNTKAREWGTGWTYHQPDTVSIRLQVVNSYDKSRAFCVRAFGVRFACLNGLVIGKKILPDLRVVHKDAEEFFKNPVKFGKEIKAYIEKVKEVTAVWNEWAKQEVTEEMLEELRETLADKEFIPLLEYVDEQVETFKKMCKRNPNKWDLFNFATAWTTRQSRLDLPLLRSGSRPEGCRHEQ</sequence>
<evidence type="ECO:0000313" key="2">
    <source>
        <dbReference type="EMBL" id="CEM37873.1"/>
    </source>
</evidence>
<evidence type="ECO:0000256" key="1">
    <source>
        <dbReference type="SAM" id="MobiDB-lite"/>
    </source>
</evidence>
<dbReference type="VEuPathDB" id="CryptoDB:Cvel_24440"/>
<proteinExistence type="predicted"/>
<protein>
    <submittedName>
        <fullName evidence="2">Uncharacterized protein</fullName>
    </submittedName>
</protein>